<name>A0ACC8XBR2_9FIRM</name>
<evidence type="ECO:0000313" key="1">
    <source>
        <dbReference type="EMBL" id="ONI39863.1"/>
    </source>
</evidence>
<comment type="caution">
    <text evidence="1">The sequence shown here is derived from an EMBL/GenBank/DDBJ whole genome shotgun (WGS) entry which is preliminary data.</text>
</comment>
<keyword evidence="2" id="KW-1185">Reference proteome</keyword>
<organism evidence="1 2">
    <name type="scientific">Candidatus Epulonipiscium fishelsonii</name>
    <dbReference type="NCBI Taxonomy" id="77094"/>
    <lineage>
        <taxon>Bacteria</taxon>
        <taxon>Bacillati</taxon>
        <taxon>Bacillota</taxon>
        <taxon>Clostridia</taxon>
        <taxon>Lachnospirales</taxon>
        <taxon>Lachnospiraceae</taxon>
        <taxon>Candidatus Epulonipiscium</taxon>
    </lineage>
</organism>
<evidence type="ECO:0000313" key="2">
    <source>
        <dbReference type="Proteomes" id="UP000188605"/>
    </source>
</evidence>
<proteinExistence type="predicted"/>
<sequence>MKKLFIHKHDFLLILLGTTLISLGIQWFMAPIGLVAGGISGLGIVIQKVTNGLIPIAVTNLVCNIPLFIISIKQRGFEFVKKSLYAVLLTSIMLAIIACFNNPFLELHDILITALFGGSLIGIGIGFVLRSGATTGGTDMLAAIIKFRRAKFPIPKLMLSIDAIIIIIGMFTFGQRPAMYAIISVLISTKSISMILEGGYRAKAVFIITTKGEEIANAIGKNIHRGSTQFKGRGTFSKDIKEVIFTVISEKQVPQLKQLIKTVDAKAFVTIADVREVVGEGFVKENALL</sequence>
<accession>A0ACC8XBR2</accession>
<gene>
    <name evidence="1" type="ORF">AN396_07380</name>
</gene>
<dbReference type="EMBL" id="LJDB01000060">
    <property type="protein sequence ID" value="ONI39863.1"/>
    <property type="molecule type" value="Genomic_DNA"/>
</dbReference>
<reference evidence="1" key="1">
    <citation type="submission" date="2016-08" db="EMBL/GenBank/DDBJ databases">
        <authorList>
            <person name="Ngugi D.K."/>
            <person name="Miyake S."/>
            <person name="Stingl U."/>
        </authorList>
    </citation>
    <scope>NUCLEOTIDE SEQUENCE</scope>
    <source>
        <strain evidence="1">SCG-B11WGA-EpuloA1</strain>
    </source>
</reference>
<protein>
    <submittedName>
        <fullName evidence="1">Uncharacterized protein</fullName>
    </submittedName>
</protein>
<dbReference type="Proteomes" id="UP000188605">
    <property type="component" value="Unassembled WGS sequence"/>
</dbReference>